<evidence type="ECO:0000313" key="1">
    <source>
        <dbReference type="EMBL" id="CAF3247283.1"/>
    </source>
</evidence>
<dbReference type="AlphaFoldDB" id="A0A817RB34"/>
<sequence>YNNRLQHRFGMHPQLWNFIHVLKGEESLVMMRTKQIRSGNYREKMILFSTNTQRAGKKIKNLARLYEIGTIGLK</sequence>
<proteinExistence type="predicted"/>
<comment type="caution">
    <text evidence="1">The sequence shown here is derived from an EMBL/GenBank/DDBJ whole genome shotgun (WGS) entry which is preliminary data.</text>
</comment>
<name>A0A817RB34_9BILA</name>
<protein>
    <submittedName>
        <fullName evidence="1">Uncharacterized protein</fullName>
    </submittedName>
</protein>
<reference evidence="1" key="1">
    <citation type="submission" date="2021-02" db="EMBL/GenBank/DDBJ databases">
        <authorList>
            <person name="Nowell W R."/>
        </authorList>
    </citation>
    <scope>NUCLEOTIDE SEQUENCE</scope>
</reference>
<dbReference type="EMBL" id="CAJNYD010000339">
    <property type="protein sequence ID" value="CAF3247283.1"/>
    <property type="molecule type" value="Genomic_DNA"/>
</dbReference>
<accession>A0A817RB34</accession>
<evidence type="ECO:0000313" key="2">
    <source>
        <dbReference type="Proteomes" id="UP000663833"/>
    </source>
</evidence>
<gene>
    <name evidence="1" type="ORF">LUA448_LOCUS4619</name>
</gene>
<dbReference type="Proteomes" id="UP000663833">
    <property type="component" value="Unassembled WGS sequence"/>
</dbReference>
<feature type="non-terminal residue" evidence="1">
    <location>
        <position position="1"/>
    </location>
</feature>
<organism evidence="1 2">
    <name type="scientific">Rotaria socialis</name>
    <dbReference type="NCBI Taxonomy" id="392032"/>
    <lineage>
        <taxon>Eukaryota</taxon>
        <taxon>Metazoa</taxon>
        <taxon>Spiralia</taxon>
        <taxon>Gnathifera</taxon>
        <taxon>Rotifera</taxon>
        <taxon>Eurotatoria</taxon>
        <taxon>Bdelloidea</taxon>
        <taxon>Philodinida</taxon>
        <taxon>Philodinidae</taxon>
        <taxon>Rotaria</taxon>
    </lineage>
</organism>